<dbReference type="FunFam" id="2.40.50.140:FF:000080">
    <property type="entry name" value="Aspartate--tRNA ligase"/>
    <property type="match status" value="1"/>
</dbReference>
<dbReference type="InterPro" id="IPR004364">
    <property type="entry name" value="Aa-tRNA-synt_II"/>
</dbReference>
<dbReference type="SUPFAM" id="SSF55261">
    <property type="entry name" value="GAD domain-like"/>
    <property type="match status" value="1"/>
</dbReference>
<keyword evidence="6 9" id="KW-0648">Protein biosynthesis</keyword>
<dbReference type="InterPro" id="IPR047090">
    <property type="entry name" value="AspRS_core"/>
</dbReference>
<evidence type="ECO:0000313" key="12">
    <source>
        <dbReference type="Proteomes" id="UP000003532"/>
    </source>
</evidence>
<proteinExistence type="inferred from homology"/>
<organism evidence="11 12">
    <name type="scientific">Salmonella enterica subsp. enterica serovar Inverness str. R8-3668</name>
    <dbReference type="NCBI Taxonomy" id="913075"/>
    <lineage>
        <taxon>Bacteria</taxon>
        <taxon>Pseudomonadati</taxon>
        <taxon>Pseudomonadota</taxon>
        <taxon>Gammaproteobacteria</taxon>
        <taxon>Enterobacterales</taxon>
        <taxon>Enterobacteriaceae</taxon>
        <taxon>Salmonella</taxon>
    </lineage>
</organism>
<keyword evidence="4 9" id="KW-0547">Nucleotide-binding</keyword>
<dbReference type="InterPro" id="IPR047089">
    <property type="entry name" value="Asp-tRNA-ligase_1_N"/>
</dbReference>
<feature type="binding site" evidence="9">
    <location>
        <position position="461"/>
    </location>
    <ligand>
        <name>L-aspartate</name>
        <dbReference type="ChEBI" id="CHEBI:29991"/>
    </ligand>
</feature>
<sequence>MRTEYCGQLRLSHVGQQVTLCGWVNRRRDLGSLIFIDMRDREGIVQVFFDPDLLCRCSSIRIDPDRADALKLASELRNEFCIQVTGTVRARDAKNVNADMATGEIEVLASSLTIINRADSLPLDANHVNTEEARLKYRYLDLRRPEMAQRLKTRAKITSLVRRFMDDHGFLDIETPMLTKATPEGARDYLVPSRVHKGKFYALPQSPQLFKQLLMMSGFDRYYQIVKCFRDEDLRADRQPEFTQIDVETSFMTAPQVREVMEALVRHLWLEVKGVDLGDFPVMTFAEAERRYGSDKPDLRNPMELVDVADLLKSVEFAVFAGPANDPKGRVAALRVPGGAQLSRKQIDDYGNFVKIYGAKGLAYIKVNERAKGLDGINSPVAKFLTADIVEAILERTGAQDGDMIFFGADNNKVVADALGALRLKLGKDLSLTDEDKWAPLWVIDFPMFEDDGEGGLTAMHHPFTAPRDMTASELKTAPEGAVANAYDMVINGYEVGGGSVRIHNGEMQQTVFGILGINEQEQREKFGFLLDALKYGTPPHAGLAFGLDRLTMLLTGTDNIRDVIAFPKTTAAACLMTEAPSFANQAALTELGIQVVKKAENN</sequence>
<comment type="catalytic activity">
    <reaction evidence="8 9">
        <text>tRNA(Asp) + L-aspartate + ATP = L-aspartyl-tRNA(Asp) + AMP + diphosphate</text>
        <dbReference type="Rhea" id="RHEA:19649"/>
        <dbReference type="Rhea" id="RHEA-COMP:9660"/>
        <dbReference type="Rhea" id="RHEA-COMP:9678"/>
        <dbReference type="ChEBI" id="CHEBI:29991"/>
        <dbReference type="ChEBI" id="CHEBI:30616"/>
        <dbReference type="ChEBI" id="CHEBI:33019"/>
        <dbReference type="ChEBI" id="CHEBI:78442"/>
        <dbReference type="ChEBI" id="CHEBI:78516"/>
        <dbReference type="ChEBI" id="CHEBI:456215"/>
        <dbReference type="EC" id="6.1.1.12"/>
    </reaction>
</comment>
<dbReference type="Pfam" id="PF02938">
    <property type="entry name" value="GAD"/>
    <property type="match status" value="1"/>
</dbReference>
<dbReference type="AlphaFoldDB" id="G5NBP9"/>
<dbReference type="Proteomes" id="UP000003532">
    <property type="component" value="Unassembled WGS sequence"/>
</dbReference>
<dbReference type="GO" id="GO:0003676">
    <property type="term" value="F:nucleic acid binding"/>
    <property type="evidence" value="ECO:0007669"/>
    <property type="project" value="InterPro"/>
</dbReference>
<feature type="binding site" evidence="9">
    <location>
        <begin position="230"/>
        <end position="232"/>
    </location>
    <ligand>
        <name>ATP</name>
        <dbReference type="ChEBI" id="CHEBI:30616"/>
    </ligand>
</feature>
<keyword evidence="3 9" id="KW-0436">Ligase</keyword>
<keyword evidence="2 9" id="KW-0963">Cytoplasm</keyword>
<dbReference type="PROSITE" id="PS50862">
    <property type="entry name" value="AA_TRNA_LIGASE_II"/>
    <property type="match status" value="1"/>
</dbReference>
<dbReference type="SUPFAM" id="SSF55681">
    <property type="entry name" value="Class II aaRS and biotin synthetases"/>
    <property type="match status" value="1"/>
</dbReference>
<evidence type="ECO:0000256" key="5">
    <source>
        <dbReference type="ARBA" id="ARBA00022840"/>
    </source>
</evidence>
<dbReference type="GO" id="GO:0006422">
    <property type="term" value="P:aspartyl-tRNA aminoacylation"/>
    <property type="evidence" value="ECO:0007669"/>
    <property type="project" value="UniProtKB-UniRule"/>
</dbReference>
<dbReference type="InterPro" id="IPR004115">
    <property type="entry name" value="GAD-like_sf"/>
</dbReference>
<dbReference type="PRINTS" id="PR01042">
    <property type="entry name" value="TRNASYNTHASP"/>
</dbReference>
<comment type="caution">
    <text evidence="9">Lacks conserved residue(s) required for the propagation of feature annotation.</text>
</comment>
<feature type="binding site" evidence="9">
    <location>
        <position position="495"/>
    </location>
    <ligand>
        <name>ATP</name>
        <dbReference type="ChEBI" id="CHEBI:30616"/>
    </ligand>
</feature>
<feature type="binding site" evidence="9">
    <location>
        <begin position="547"/>
        <end position="550"/>
    </location>
    <ligand>
        <name>ATP</name>
        <dbReference type="ChEBI" id="CHEBI:30616"/>
    </ligand>
</feature>
<evidence type="ECO:0000256" key="6">
    <source>
        <dbReference type="ARBA" id="ARBA00022917"/>
    </source>
</evidence>
<dbReference type="InterPro" id="IPR002312">
    <property type="entry name" value="Asp/Asn-tRNA-synth_IIb"/>
</dbReference>
<accession>G5NBP9</accession>
<dbReference type="Pfam" id="PF00152">
    <property type="entry name" value="tRNA-synt_2"/>
    <property type="match status" value="1"/>
</dbReference>
<dbReference type="PANTHER" id="PTHR22594:SF5">
    <property type="entry name" value="ASPARTATE--TRNA LIGASE, MITOCHONDRIAL"/>
    <property type="match status" value="1"/>
</dbReference>
<name>G5NBP9_SALET</name>
<dbReference type="BioCyc" id="SENT913075:G120P-727-MONOMER"/>
<evidence type="ECO:0000256" key="9">
    <source>
        <dbReference type="HAMAP-Rule" id="MF_00044"/>
    </source>
</evidence>
<dbReference type="CDD" id="cd00777">
    <property type="entry name" value="AspRS_core"/>
    <property type="match status" value="1"/>
</dbReference>
<evidence type="ECO:0000259" key="10">
    <source>
        <dbReference type="PROSITE" id="PS50862"/>
    </source>
</evidence>
<dbReference type="PATRIC" id="fig|913075.3.peg.1490"/>
<comment type="subcellular location">
    <subcellularLocation>
        <location evidence="9">Cytoplasm</location>
    </subcellularLocation>
</comment>
<feature type="region of interest" description="Aspartate" evidence="9">
    <location>
        <begin position="208"/>
        <end position="211"/>
    </location>
</feature>
<evidence type="ECO:0000313" key="11">
    <source>
        <dbReference type="EMBL" id="EHC59183.1"/>
    </source>
</evidence>
<feature type="binding site" evidence="9">
    <location>
        <position position="230"/>
    </location>
    <ligand>
        <name>L-aspartate</name>
        <dbReference type="ChEBI" id="CHEBI:29991"/>
    </ligand>
</feature>
<dbReference type="InterPro" id="IPR029351">
    <property type="entry name" value="GAD_dom"/>
</dbReference>
<keyword evidence="5 9" id="KW-0067">ATP-binding</keyword>
<dbReference type="SUPFAM" id="SSF50249">
    <property type="entry name" value="Nucleic acid-binding proteins"/>
    <property type="match status" value="1"/>
</dbReference>
<evidence type="ECO:0000256" key="1">
    <source>
        <dbReference type="ARBA" id="ARBA00006303"/>
    </source>
</evidence>
<dbReference type="InterPro" id="IPR045864">
    <property type="entry name" value="aa-tRNA-synth_II/BPL/LPL"/>
</dbReference>
<dbReference type="GO" id="GO:0005737">
    <property type="term" value="C:cytoplasm"/>
    <property type="evidence" value="ECO:0007669"/>
    <property type="project" value="UniProtKB-SubCell"/>
</dbReference>
<gene>
    <name evidence="9" type="primary">aspS</name>
    <name evidence="11" type="ORF">LTSEINV_1952</name>
</gene>
<dbReference type="PANTHER" id="PTHR22594">
    <property type="entry name" value="ASPARTYL/LYSYL-TRNA SYNTHETASE"/>
    <property type="match status" value="1"/>
</dbReference>
<comment type="caution">
    <text evidence="11">The sequence shown here is derived from an EMBL/GenBank/DDBJ whole genome shotgun (WGS) entry which is preliminary data.</text>
</comment>
<dbReference type="InterPro" id="IPR006195">
    <property type="entry name" value="aa-tRNA-synth_II"/>
</dbReference>
<dbReference type="GO" id="GO:0004815">
    <property type="term" value="F:aspartate-tRNA ligase activity"/>
    <property type="evidence" value="ECO:0007669"/>
    <property type="project" value="UniProtKB-UniRule"/>
</dbReference>
<dbReference type="InterPro" id="IPR012340">
    <property type="entry name" value="NA-bd_OB-fold"/>
</dbReference>
<dbReference type="EC" id="6.1.1.12" evidence="9"/>
<dbReference type="NCBIfam" id="NF001750">
    <property type="entry name" value="PRK00476.1"/>
    <property type="match status" value="1"/>
</dbReference>
<feature type="binding site" evidence="9">
    <location>
        <position position="184"/>
    </location>
    <ligand>
        <name>L-aspartate</name>
        <dbReference type="ChEBI" id="CHEBI:29991"/>
    </ligand>
</feature>
<protein>
    <recommendedName>
        <fullName evidence="9">Aspartate--tRNA ligase</fullName>
        <ecNumber evidence="9">6.1.1.12</ecNumber>
    </recommendedName>
    <alternativeName>
        <fullName evidence="9">Aspartyl-tRNA synthetase</fullName>
        <shortName evidence="9">AspRS</shortName>
    </alternativeName>
</protein>
<feature type="binding site" evidence="9">
    <location>
        <position position="502"/>
    </location>
    <ligand>
        <name>L-aspartate</name>
        <dbReference type="ChEBI" id="CHEBI:29991"/>
    </ligand>
</feature>
<dbReference type="HAMAP" id="MF_00044">
    <property type="entry name" value="Asp_tRNA_synth_type1"/>
    <property type="match status" value="1"/>
</dbReference>
<dbReference type="InterPro" id="IPR004524">
    <property type="entry name" value="Asp-tRNA-ligase_1"/>
</dbReference>
<dbReference type="CDD" id="cd04317">
    <property type="entry name" value="EcAspRS_like_N"/>
    <property type="match status" value="1"/>
</dbReference>
<dbReference type="GO" id="GO:0005524">
    <property type="term" value="F:ATP binding"/>
    <property type="evidence" value="ECO:0007669"/>
    <property type="project" value="UniProtKB-UniRule"/>
</dbReference>
<dbReference type="Gene3D" id="3.30.930.10">
    <property type="entry name" value="Bira Bifunctional Protein, Domain 2"/>
    <property type="match status" value="1"/>
</dbReference>
<dbReference type="FunFam" id="3.30.1360.30:FF:000001">
    <property type="entry name" value="Aspartate--tRNA ligase"/>
    <property type="match status" value="1"/>
</dbReference>
<evidence type="ECO:0000256" key="2">
    <source>
        <dbReference type="ARBA" id="ARBA00022490"/>
    </source>
</evidence>
<comment type="subunit">
    <text evidence="9">Homodimer.</text>
</comment>
<feature type="domain" description="Aminoacyl-transfer RNA synthetases class-II family profile" evidence="10">
    <location>
        <begin position="151"/>
        <end position="568"/>
    </location>
</feature>
<feature type="binding site" evidence="9">
    <location>
        <position position="239"/>
    </location>
    <ligand>
        <name>ATP</name>
        <dbReference type="ChEBI" id="CHEBI:30616"/>
    </ligand>
</feature>
<dbReference type="NCBIfam" id="TIGR00459">
    <property type="entry name" value="aspS_bact"/>
    <property type="match status" value="1"/>
</dbReference>
<keyword evidence="7 9" id="KW-0030">Aminoacyl-tRNA synthetase</keyword>
<dbReference type="Pfam" id="PF01336">
    <property type="entry name" value="tRNA_anti-codon"/>
    <property type="match status" value="1"/>
</dbReference>
<comment type="function">
    <text evidence="9">Catalyzes the attachment of L-aspartate to tRNA(Asp) in a two-step reaction: L-aspartate is first activated by ATP to form Asp-AMP and then transferred to the acceptor end of tRNA(Asp).</text>
</comment>
<reference evidence="11 12" key="1">
    <citation type="journal article" date="2011" name="BMC Genomics">
        <title>Genome sequencing reveals diversification of virulence factor content and possible host adaptation in distinct subpopulations of Salmonella enterica.</title>
        <authorList>
            <person name="den Bakker H.C."/>
            <person name="Moreno Switt A.I."/>
            <person name="Govoni G."/>
            <person name="Cummings C.A."/>
            <person name="Ranieri M.L."/>
            <person name="Degoricija L."/>
            <person name="Hoelzer K."/>
            <person name="Rodriguez-Rivera L.D."/>
            <person name="Brown S."/>
            <person name="Bolchacova E."/>
            <person name="Furtado M.R."/>
            <person name="Wiedmann M."/>
        </authorList>
    </citation>
    <scope>NUCLEOTIDE SEQUENCE [LARGE SCALE GENOMIC DNA]</scope>
    <source>
        <strain evidence="11 12">R8-3668</strain>
    </source>
</reference>
<dbReference type="EMBL" id="AFCO01000658">
    <property type="protein sequence ID" value="EHC59183.1"/>
    <property type="molecule type" value="Genomic_DNA"/>
</dbReference>
<evidence type="ECO:0000256" key="7">
    <source>
        <dbReference type="ARBA" id="ARBA00023146"/>
    </source>
</evidence>
<comment type="similarity">
    <text evidence="1 9">Belongs to the class-II aminoacyl-tRNA synthetase family. Type 1 subfamily.</text>
</comment>
<evidence type="ECO:0000256" key="3">
    <source>
        <dbReference type="ARBA" id="ARBA00022598"/>
    </source>
</evidence>
<evidence type="ECO:0000256" key="8">
    <source>
        <dbReference type="ARBA" id="ARBA00047904"/>
    </source>
</evidence>
<evidence type="ECO:0000256" key="4">
    <source>
        <dbReference type="ARBA" id="ARBA00022741"/>
    </source>
</evidence>
<dbReference type="InterPro" id="IPR004365">
    <property type="entry name" value="NA-bd_OB_tRNA"/>
</dbReference>
<dbReference type="Gene3D" id="2.40.50.140">
    <property type="entry name" value="Nucleic acid-binding proteins"/>
    <property type="match status" value="1"/>
</dbReference>
<dbReference type="Gene3D" id="3.30.1360.30">
    <property type="entry name" value="GAD-like domain"/>
    <property type="match status" value="1"/>
</dbReference>